<dbReference type="Proteomes" id="UP000480178">
    <property type="component" value="Chromosome"/>
</dbReference>
<keyword evidence="3" id="KW-1185">Reference proteome</keyword>
<dbReference type="AlphaFoldDB" id="A0A6C0GIM7"/>
<gene>
    <name evidence="2" type="ORF">GXP67_14770</name>
</gene>
<keyword evidence="1" id="KW-0472">Membrane</keyword>
<dbReference type="RefSeq" id="WP_162443831.1">
    <property type="nucleotide sequence ID" value="NZ_CP048222.1"/>
</dbReference>
<dbReference type="KEGG" id="rhoz:GXP67_14770"/>
<feature type="transmembrane region" description="Helical" evidence="1">
    <location>
        <begin position="68"/>
        <end position="88"/>
    </location>
</feature>
<keyword evidence="1" id="KW-1133">Transmembrane helix</keyword>
<feature type="transmembrane region" description="Helical" evidence="1">
    <location>
        <begin position="94"/>
        <end position="112"/>
    </location>
</feature>
<dbReference type="EMBL" id="CP048222">
    <property type="protein sequence ID" value="QHT67809.1"/>
    <property type="molecule type" value="Genomic_DNA"/>
</dbReference>
<accession>A0A6C0GIM7</accession>
<feature type="transmembrane region" description="Helical" evidence="1">
    <location>
        <begin position="160"/>
        <end position="193"/>
    </location>
</feature>
<evidence type="ECO:0000256" key="1">
    <source>
        <dbReference type="SAM" id="Phobius"/>
    </source>
</evidence>
<sequence length="201" mass="23103">MKIPSLVRVPKYRRFNFEPRHYDPIKEDLKNRTELIEQQLKNQSSDSATKHRISEAFIRDKYRTGGKVNILQLALVFILSATFVGFLYIGFYAFFITGVIILLYVLFQLGTFKGITEMLNRKEEPEEETTAAKKIAAGQMREGQYFYRERTISKKGNYKLLLLVAATAVAAGYYLFALNGIMCLLLIFVLLIMFVKESSKG</sequence>
<proteinExistence type="predicted"/>
<protein>
    <submittedName>
        <fullName evidence="2">Uncharacterized protein</fullName>
    </submittedName>
</protein>
<evidence type="ECO:0000313" key="2">
    <source>
        <dbReference type="EMBL" id="QHT67809.1"/>
    </source>
</evidence>
<keyword evidence="1" id="KW-0812">Transmembrane</keyword>
<evidence type="ECO:0000313" key="3">
    <source>
        <dbReference type="Proteomes" id="UP000480178"/>
    </source>
</evidence>
<reference evidence="2 3" key="1">
    <citation type="submission" date="2020-01" db="EMBL/GenBank/DDBJ databases">
        <authorList>
            <person name="Kim M.K."/>
        </authorList>
    </citation>
    <scope>NUCLEOTIDE SEQUENCE [LARGE SCALE GENOMIC DNA]</scope>
    <source>
        <strain evidence="2 3">172606-1</strain>
    </source>
</reference>
<name>A0A6C0GIM7_9BACT</name>
<organism evidence="2 3">
    <name type="scientific">Rhodocytophaga rosea</name>
    <dbReference type="NCBI Taxonomy" id="2704465"/>
    <lineage>
        <taxon>Bacteria</taxon>
        <taxon>Pseudomonadati</taxon>
        <taxon>Bacteroidota</taxon>
        <taxon>Cytophagia</taxon>
        <taxon>Cytophagales</taxon>
        <taxon>Rhodocytophagaceae</taxon>
        <taxon>Rhodocytophaga</taxon>
    </lineage>
</organism>